<evidence type="ECO:0000256" key="3">
    <source>
        <dbReference type="ARBA" id="ARBA00022777"/>
    </source>
</evidence>
<dbReference type="SUPFAM" id="SSF55326">
    <property type="entry name" value="PurM N-terminal domain-like"/>
    <property type="match status" value="1"/>
</dbReference>
<evidence type="ECO:0000259" key="7">
    <source>
        <dbReference type="Pfam" id="PF02769"/>
    </source>
</evidence>
<dbReference type="InterPro" id="IPR036676">
    <property type="entry name" value="PurM-like_C_sf"/>
</dbReference>
<feature type="domain" description="PurM-like N-terminal" evidence="6">
    <location>
        <begin position="21"/>
        <end position="126"/>
    </location>
</feature>
<dbReference type="Pfam" id="PF02769">
    <property type="entry name" value="AIRS_C"/>
    <property type="match status" value="1"/>
</dbReference>
<dbReference type="InterPro" id="IPR004536">
    <property type="entry name" value="SPS/SelD"/>
</dbReference>
<dbReference type="PANTHER" id="PTHR10256:SF0">
    <property type="entry name" value="INACTIVE SELENIDE, WATER DIKINASE-LIKE PROTEIN-RELATED"/>
    <property type="match status" value="1"/>
</dbReference>
<dbReference type="InterPro" id="IPR016188">
    <property type="entry name" value="PurM-like_N"/>
</dbReference>
<dbReference type="SUPFAM" id="SSF56042">
    <property type="entry name" value="PurM C-terminal domain-like"/>
    <property type="match status" value="1"/>
</dbReference>
<evidence type="ECO:0000313" key="8">
    <source>
        <dbReference type="EMBL" id="RDU71847.1"/>
    </source>
</evidence>
<dbReference type="PIRSF" id="PIRSF036407">
    <property type="entry name" value="Selenphspht_syn"/>
    <property type="match status" value="1"/>
</dbReference>
<keyword evidence="9" id="KW-1185">Reference proteome</keyword>
<comment type="caution">
    <text evidence="8">The sequence shown here is derived from an EMBL/GenBank/DDBJ whole genome shotgun (WGS) entry which is preliminary data.</text>
</comment>
<protein>
    <submittedName>
        <fullName evidence="8">Selenide, water dikinase SelD</fullName>
    </submittedName>
</protein>
<name>A0A3D8J2V0_9HELI</name>
<keyword evidence="2" id="KW-0547">Nucleotide-binding</keyword>
<evidence type="ECO:0000256" key="4">
    <source>
        <dbReference type="ARBA" id="ARBA00022840"/>
    </source>
</evidence>
<sequence length="317" mass="34226">MMEGIQTYQDENVIVDYQKSDDAGVYRLSDEIALIESVDFITPIVDDPYIYGQIAASNALSDIFAMGGVAKTAMNVLMWDQAHISKEMIKEILRGGAERVSEAKVSLLGGHSVGDLEQKYGLSVSGVASPNKIWKNCTAKEGDALVLTKALGTGILATALKNNQLSFSKELEGIESMIALNQNASLCAKEFEIHACTDVTGFGLIGHLLEMTSGDKSVELVMENIPLFECVPSLINQGFIPNGSKQNQSYLLPSVELSTTSPYSIALFDAQTSGGLLLALPKAEAPKLVESLKGVGYTRSAIIGEFVSRREKEIYIF</sequence>
<keyword evidence="4" id="KW-0067">ATP-binding</keyword>
<dbReference type="PANTHER" id="PTHR10256">
    <property type="entry name" value="SELENIDE, WATER DIKINASE"/>
    <property type="match status" value="1"/>
</dbReference>
<dbReference type="Pfam" id="PF00586">
    <property type="entry name" value="AIRS"/>
    <property type="match status" value="1"/>
</dbReference>
<dbReference type="Proteomes" id="UP000257045">
    <property type="component" value="Unassembled WGS sequence"/>
</dbReference>
<evidence type="ECO:0000259" key="6">
    <source>
        <dbReference type="Pfam" id="PF00586"/>
    </source>
</evidence>
<feature type="domain" description="PurM-like C-terminal" evidence="7">
    <location>
        <begin position="140"/>
        <end position="315"/>
    </location>
</feature>
<dbReference type="InterPro" id="IPR036921">
    <property type="entry name" value="PurM-like_N_sf"/>
</dbReference>
<dbReference type="Gene3D" id="3.90.650.10">
    <property type="entry name" value="PurM-like C-terminal domain"/>
    <property type="match status" value="1"/>
</dbReference>
<evidence type="ECO:0000256" key="5">
    <source>
        <dbReference type="ARBA" id="ARBA00023266"/>
    </source>
</evidence>
<dbReference type="GO" id="GO:0004756">
    <property type="term" value="F:selenide, water dikinase activity"/>
    <property type="evidence" value="ECO:0007669"/>
    <property type="project" value="TreeGrafter"/>
</dbReference>
<accession>A0A3D8J2V0</accession>
<reference evidence="8 9" key="1">
    <citation type="submission" date="2018-04" db="EMBL/GenBank/DDBJ databases">
        <title>Novel Campyloabacter and Helicobacter Species and Strains.</title>
        <authorList>
            <person name="Mannion A.J."/>
            <person name="Shen Z."/>
            <person name="Fox J.G."/>
        </authorList>
    </citation>
    <scope>NUCLEOTIDE SEQUENCE [LARGE SCALE GENOMIC DNA]</scope>
    <source>
        <strain evidence="8 9">MIT 04-9366</strain>
    </source>
</reference>
<dbReference type="GO" id="GO:0005737">
    <property type="term" value="C:cytoplasm"/>
    <property type="evidence" value="ECO:0007669"/>
    <property type="project" value="TreeGrafter"/>
</dbReference>
<keyword evidence="5" id="KW-0711">Selenium</keyword>
<dbReference type="GO" id="GO:0005524">
    <property type="term" value="F:ATP binding"/>
    <property type="evidence" value="ECO:0007669"/>
    <property type="project" value="UniProtKB-KW"/>
</dbReference>
<dbReference type="NCBIfam" id="TIGR00476">
    <property type="entry name" value="selD"/>
    <property type="match status" value="1"/>
</dbReference>
<dbReference type="EMBL" id="NXLV01000002">
    <property type="protein sequence ID" value="RDU71847.1"/>
    <property type="molecule type" value="Genomic_DNA"/>
</dbReference>
<dbReference type="Gene3D" id="3.30.1330.10">
    <property type="entry name" value="PurM-like, N-terminal domain"/>
    <property type="match status" value="1"/>
</dbReference>
<keyword evidence="1" id="KW-0808">Transferase</keyword>
<evidence type="ECO:0000256" key="1">
    <source>
        <dbReference type="ARBA" id="ARBA00022679"/>
    </source>
</evidence>
<dbReference type="AlphaFoldDB" id="A0A3D8J2V0"/>
<keyword evidence="3 8" id="KW-0418">Kinase</keyword>
<gene>
    <name evidence="8" type="primary">selD</name>
    <name evidence="8" type="ORF">CQA58_02045</name>
</gene>
<evidence type="ECO:0000256" key="2">
    <source>
        <dbReference type="ARBA" id="ARBA00022741"/>
    </source>
</evidence>
<proteinExistence type="predicted"/>
<dbReference type="GO" id="GO:0016260">
    <property type="term" value="P:selenocysteine biosynthetic process"/>
    <property type="evidence" value="ECO:0007669"/>
    <property type="project" value="TreeGrafter"/>
</dbReference>
<dbReference type="InterPro" id="IPR010918">
    <property type="entry name" value="PurM-like_C_dom"/>
</dbReference>
<dbReference type="CDD" id="cd02195">
    <property type="entry name" value="SelD"/>
    <property type="match status" value="1"/>
</dbReference>
<evidence type="ECO:0000313" key="9">
    <source>
        <dbReference type="Proteomes" id="UP000257045"/>
    </source>
</evidence>
<organism evidence="8 9">
    <name type="scientific">Helicobacter brantae</name>
    <dbReference type="NCBI Taxonomy" id="375927"/>
    <lineage>
        <taxon>Bacteria</taxon>
        <taxon>Pseudomonadati</taxon>
        <taxon>Campylobacterota</taxon>
        <taxon>Epsilonproteobacteria</taxon>
        <taxon>Campylobacterales</taxon>
        <taxon>Helicobacteraceae</taxon>
        <taxon>Helicobacter</taxon>
    </lineage>
</organism>